<keyword evidence="5" id="KW-1185">Reference proteome</keyword>
<feature type="transmembrane region" description="Helical" evidence="2">
    <location>
        <begin position="452"/>
        <end position="475"/>
    </location>
</feature>
<dbReference type="InParanoid" id="A0A423VI17"/>
<sequence length="633" mass="67978">MTTWLQCWAFSLGWIWLLSGVASGSSLTSWWLNYDPELAPAVAKYDDATGKVYYSLCNSIKTPVFAFNDTTTFDFDVRYPPLNGTSIAGVGYAYGAGDDNPDVIQSPFFYLTDLEDVGVTIVEALFTCNRTTGHWYHPADAGAFSWPLSNGTFTTDDRHIPIPDIHSRSGLAALYIGTTGGHRIYFKSTNGTTHYIKYKSQPGPEYGWNYGGMVSSNYPLLPGMDIAAAFASSEADPDPDNLKLRVAYGVPANLSASDDVSGEIEWAVSGIDEQEAIWEINRLPTTLSATPLDDRNETNATVLLSNMTSSNTDYAVSFGPSLNLTLQDYSGSSSHLGMSMDAKANPSIWYIGSDAFPHIYSADATGNWTQSPSQGDTKWPAADTPYAELAVVSDAKDQKVWLFYVVGGDITMLASDSGDWDDPVALIPFNSTTEAKTAGSSSPVGLSSSSKIGIGVGVGVGVPLVLAALAFFVCVRIRRSRQARAQQQETGFNATPKTGANPTAPLSSVTGTPVPQYKPGLDIGHGGHWMDGVWVPSDHPGVSPYTTENKPLVPQMEIADTRTANAYTGIPVVESDSAQVYELGHDERSYEMPVTTGTMRHDSLDGQDEGRAGDGLAVSADGRPRAGRMMEQL</sequence>
<evidence type="ECO:0000256" key="2">
    <source>
        <dbReference type="SAM" id="Phobius"/>
    </source>
</evidence>
<feature type="chain" id="PRO_5019433770" description="Fucose-specific lectin" evidence="3">
    <location>
        <begin position="25"/>
        <end position="633"/>
    </location>
</feature>
<organism evidence="4 5">
    <name type="scientific">Cytospora leucostoma</name>
    <dbReference type="NCBI Taxonomy" id="1230097"/>
    <lineage>
        <taxon>Eukaryota</taxon>
        <taxon>Fungi</taxon>
        <taxon>Dikarya</taxon>
        <taxon>Ascomycota</taxon>
        <taxon>Pezizomycotina</taxon>
        <taxon>Sordariomycetes</taxon>
        <taxon>Sordariomycetidae</taxon>
        <taxon>Diaporthales</taxon>
        <taxon>Cytosporaceae</taxon>
        <taxon>Cytospora</taxon>
    </lineage>
</organism>
<evidence type="ECO:0000313" key="5">
    <source>
        <dbReference type="Proteomes" id="UP000285146"/>
    </source>
</evidence>
<feature type="region of interest" description="Disordered" evidence="1">
    <location>
        <begin position="600"/>
        <end position="633"/>
    </location>
</feature>
<dbReference type="OrthoDB" id="4696326at2759"/>
<proteinExistence type="predicted"/>
<dbReference type="EMBL" id="LKEB01000097">
    <property type="protein sequence ID" value="ROV90536.1"/>
    <property type="molecule type" value="Genomic_DNA"/>
</dbReference>
<keyword evidence="2" id="KW-1133">Transmembrane helix</keyword>
<feature type="signal peptide" evidence="3">
    <location>
        <begin position="1"/>
        <end position="24"/>
    </location>
</feature>
<keyword evidence="3" id="KW-0732">Signal</keyword>
<dbReference type="Proteomes" id="UP000285146">
    <property type="component" value="Unassembled WGS sequence"/>
</dbReference>
<feature type="compositionally biased region" description="Polar residues" evidence="1">
    <location>
        <begin position="489"/>
        <end position="510"/>
    </location>
</feature>
<dbReference type="SUPFAM" id="SSF89372">
    <property type="entry name" value="Fucose-specific lectin"/>
    <property type="match status" value="1"/>
</dbReference>
<feature type="compositionally biased region" description="Basic and acidic residues" evidence="1">
    <location>
        <begin position="600"/>
        <end position="612"/>
    </location>
</feature>
<gene>
    <name evidence="4" type="ORF">VPNG_10046</name>
</gene>
<evidence type="ECO:0000313" key="4">
    <source>
        <dbReference type="EMBL" id="ROV90536.1"/>
    </source>
</evidence>
<name>A0A423VI17_9PEZI</name>
<comment type="caution">
    <text evidence="4">The sequence shown here is derived from an EMBL/GenBank/DDBJ whole genome shotgun (WGS) entry which is preliminary data.</text>
</comment>
<evidence type="ECO:0008006" key="6">
    <source>
        <dbReference type="Google" id="ProtNLM"/>
    </source>
</evidence>
<accession>A0A423VI17</accession>
<reference evidence="4 5" key="1">
    <citation type="submission" date="2015-09" db="EMBL/GenBank/DDBJ databases">
        <title>Host preference determinants of Valsa canker pathogens revealed by comparative genomics.</title>
        <authorList>
            <person name="Yin Z."/>
            <person name="Huang L."/>
        </authorList>
    </citation>
    <scope>NUCLEOTIDE SEQUENCE [LARGE SCALE GENOMIC DNA]</scope>
    <source>
        <strain evidence="4 5">SXYLt</strain>
    </source>
</reference>
<keyword evidence="2" id="KW-0472">Membrane</keyword>
<keyword evidence="2" id="KW-0812">Transmembrane</keyword>
<evidence type="ECO:0000256" key="3">
    <source>
        <dbReference type="SAM" id="SignalP"/>
    </source>
</evidence>
<dbReference type="AlphaFoldDB" id="A0A423VI17"/>
<protein>
    <recommendedName>
        <fullName evidence="6">Fucose-specific lectin</fullName>
    </recommendedName>
</protein>
<feature type="region of interest" description="Disordered" evidence="1">
    <location>
        <begin position="488"/>
        <end position="510"/>
    </location>
</feature>
<evidence type="ECO:0000256" key="1">
    <source>
        <dbReference type="SAM" id="MobiDB-lite"/>
    </source>
</evidence>